<keyword evidence="13" id="KW-0206">Cytoskeleton</keyword>
<dbReference type="GO" id="GO:0045505">
    <property type="term" value="F:dynein intermediate chain binding"/>
    <property type="evidence" value="ECO:0007669"/>
    <property type="project" value="InterPro"/>
</dbReference>
<keyword evidence="11" id="KW-0969">Cilium</keyword>
<accession>A0AAE1GLN6</accession>
<evidence type="ECO:0000256" key="13">
    <source>
        <dbReference type="ARBA" id="ARBA00023212"/>
    </source>
</evidence>
<dbReference type="GO" id="GO:0046872">
    <property type="term" value="F:metal ion binding"/>
    <property type="evidence" value="ECO:0007669"/>
    <property type="project" value="UniProtKB-KW"/>
</dbReference>
<evidence type="ECO:0000313" key="18">
    <source>
        <dbReference type="EMBL" id="KAK3894852.1"/>
    </source>
</evidence>
<dbReference type="Proteomes" id="UP001286313">
    <property type="component" value="Unassembled WGS sequence"/>
</dbReference>
<evidence type="ECO:0000259" key="15">
    <source>
        <dbReference type="Pfam" id="PF12780"/>
    </source>
</evidence>
<dbReference type="FunFam" id="1.20.920.30:FF:000002">
    <property type="entry name" value="Dynein axonemal heavy chain 3"/>
    <property type="match status" value="1"/>
</dbReference>
<dbReference type="GO" id="GO:0030286">
    <property type="term" value="C:dynein complex"/>
    <property type="evidence" value="ECO:0007669"/>
    <property type="project" value="UniProtKB-KW"/>
</dbReference>
<name>A0AAE1GLN6_PETCI</name>
<evidence type="ECO:0000259" key="17">
    <source>
        <dbReference type="Pfam" id="PF17857"/>
    </source>
</evidence>
<dbReference type="Gene3D" id="3.40.50.300">
    <property type="entry name" value="P-loop containing nucleotide triphosphate hydrolases"/>
    <property type="match status" value="1"/>
</dbReference>
<dbReference type="PANTHER" id="PTHR22878">
    <property type="entry name" value="DYNEIN HEAVY CHAIN 6, AXONEMAL-LIKE-RELATED"/>
    <property type="match status" value="1"/>
</dbReference>
<keyword evidence="9" id="KW-0243">Dynein</keyword>
<sequence>MGLIRIVAPTECEEEYVNIENYHSINTQIVFVAKCKILDVANWPGSTHDARILRHSGLMRAFENNVIPAGCHLLGDSAYPCKRWLLTPYLQPLPGAQAYNRAHKSTRCVVESMGIGQLKRRFHVLHGSGEVRVVPQKTCKIILTCAVLHNICKDRNIQLPEENHVVEILPEPPSHFDANIFDGAAMVHILPHGNKSTFGEYSDTIFIPRTERQLQSSTRIDIVWDRYYPDSLKSTTREKRGKGVLRKVSRNAKLPVSFAGFLQSDTNKEELFALFSCSSLYSLPLYGPFRTGLMEGVYGPPVGKRCVLFVDDLNLPQTDAFGTHPPLELLRQLVDHATWYDIRKEVEPIRLEDMQLVSTMSLRERGRTTLTPRLLRHFNVVALNDFDDTTIHSIFSKILLWHLDTRGFSKMFDPCIGEIVTGTLDVYRSAAINLRPTPSRSHYIFNLRDFFRVIQGVLLSVPETMEDLRSMKRLWVHEILRVFYDRLVDTKDRQWLLDRVSSACSIHLNEDFHQLLADLDHDSSGQVTESDLRNLVYCDFADPKSESRHYVQVENLEGLRSVVEGYLHEFNNMSKKPMNLVMFKFALEHLARICRVLRQPRGHAMLVGVGGSGRHSLTRLAAHITDYELFEVEMSRSYGITEWREDLKTILKKAGSGEQHIVFLFSDTQIKEEIFLEAISSILSIGEIPGLFPTDEKHTMCDKMRNIDRQRDKSKQTDGSPGALWTLFVERVREQLHVVLAFSPCGEAFRNRLRKFPALLSCCTIDWFQSWPEDALEAVALRLLQGVELPEETLKGCVSLCQYFHTSTQDLSDREVKKLECRYTTGLARLEEAETSVLSMQQELLNLQPILLTKTREVEDKMAVVEKRRQEVAEVR</sequence>
<evidence type="ECO:0000256" key="9">
    <source>
        <dbReference type="ARBA" id="ARBA00023017"/>
    </source>
</evidence>
<dbReference type="InterPro" id="IPR018247">
    <property type="entry name" value="EF_Hand_1_Ca_BS"/>
</dbReference>
<comment type="subcellular location">
    <subcellularLocation>
        <location evidence="2">Cytoplasm</location>
        <location evidence="2">Cytoskeleton</location>
        <location evidence="2">Cilium axoneme</location>
    </subcellularLocation>
</comment>
<dbReference type="InterPro" id="IPR041589">
    <property type="entry name" value="DNAH3_AAA_lid_1"/>
</dbReference>
<dbReference type="PANTHER" id="PTHR22878:SF66">
    <property type="entry name" value="DYNEIN AXONEMAL HEAVY CHAIN 7"/>
    <property type="match status" value="1"/>
</dbReference>
<comment type="caution">
    <text evidence="18">The sequence shown here is derived from an EMBL/GenBank/DDBJ whole genome shotgun (WGS) entry which is preliminary data.</text>
</comment>
<dbReference type="Pfam" id="PF17857">
    <property type="entry name" value="AAA_lid_1"/>
    <property type="match status" value="1"/>
</dbReference>
<dbReference type="GO" id="GO:0007018">
    <property type="term" value="P:microtubule-based movement"/>
    <property type="evidence" value="ECO:0007669"/>
    <property type="project" value="InterPro"/>
</dbReference>
<gene>
    <name evidence="18" type="ORF">Pcinc_001425</name>
</gene>
<evidence type="ECO:0000256" key="10">
    <source>
        <dbReference type="ARBA" id="ARBA00023054"/>
    </source>
</evidence>
<keyword evidence="4" id="KW-0963">Cytoplasm</keyword>
<dbReference type="InterPro" id="IPR027417">
    <property type="entry name" value="P-loop_NTPase"/>
</dbReference>
<keyword evidence="12" id="KW-0505">Motor protein</keyword>
<proteinExistence type="inferred from homology"/>
<comment type="cofactor">
    <cofactor evidence="1">
        <name>a divalent metal cation</name>
        <dbReference type="ChEBI" id="CHEBI:60240"/>
    </cofactor>
</comment>
<keyword evidence="19" id="KW-1185">Reference proteome</keyword>
<feature type="domain" description="Dynein heavy chain 3 AAA+ lid" evidence="17">
    <location>
        <begin position="423"/>
        <end position="511"/>
    </location>
</feature>
<evidence type="ECO:0000256" key="7">
    <source>
        <dbReference type="ARBA" id="ARBA00022741"/>
    </source>
</evidence>
<dbReference type="GO" id="GO:0005930">
    <property type="term" value="C:axoneme"/>
    <property type="evidence" value="ECO:0007669"/>
    <property type="project" value="UniProtKB-SubCell"/>
</dbReference>
<dbReference type="Pfam" id="PF13359">
    <property type="entry name" value="DDE_Tnp_4"/>
    <property type="match status" value="1"/>
</dbReference>
<evidence type="ECO:0000256" key="3">
    <source>
        <dbReference type="ARBA" id="ARBA00008887"/>
    </source>
</evidence>
<protein>
    <submittedName>
        <fullName evidence="18">Uncharacterized protein</fullName>
    </submittedName>
</protein>
<evidence type="ECO:0000313" key="19">
    <source>
        <dbReference type="Proteomes" id="UP001286313"/>
    </source>
</evidence>
<feature type="domain" description="DDE Tnp4" evidence="16">
    <location>
        <begin position="4"/>
        <end position="150"/>
    </location>
</feature>
<dbReference type="Gene3D" id="1.20.920.30">
    <property type="match status" value="1"/>
</dbReference>
<evidence type="ECO:0000256" key="6">
    <source>
        <dbReference type="ARBA" id="ARBA00022723"/>
    </source>
</evidence>
<dbReference type="GO" id="GO:0005874">
    <property type="term" value="C:microtubule"/>
    <property type="evidence" value="ECO:0007669"/>
    <property type="project" value="UniProtKB-KW"/>
</dbReference>
<keyword evidence="8" id="KW-0067">ATP-binding</keyword>
<evidence type="ECO:0000256" key="4">
    <source>
        <dbReference type="ARBA" id="ARBA00022490"/>
    </source>
</evidence>
<feature type="domain" description="Dynein heavy chain AAA module D4" evidence="15">
    <location>
        <begin position="578"/>
        <end position="819"/>
    </location>
</feature>
<keyword evidence="14" id="KW-0966">Cell projection</keyword>
<reference evidence="18" key="1">
    <citation type="submission" date="2023-10" db="EMBL/GenBank/DDBJ databases">
        <title>Genome assemblies of two species of porcelain crab, Petrolisthes cinctipes and Petrolisthes manimaculis (Anomura: Porcellanidae).</title>
        <authorList>
            <person name="Angst P."/>
        </authorList>
    </citation>
    <scope>NUCLEOTIDE SEQUENCE</scope>
    <source>
        <strain evidence="18">PB745_01</strain>
        <tissue evidence="18">Gill</tissue>
    </source>
</reference>
<evidence type="ECO:0000256" key="5">
    <source>
        <dbReference type="ARBA" id="ARBA00022701"/>
    </source>
</evidence>
<dbReference type="Pfam" id="PF12775">
    <property type="entry name" value="AAA_7"/>
    <property type="match status" value="1"/>
</dbReference>
<dbReference type="InterPro" id="IPR026983">
    <property type="entry name" value="DHC"/>
</dbReference>
<evidence type="ECO:0000259" key="16">
    <source>
        <dbReference type="Pfam" id="PF13359"/>
    </source>
</evidence>
<organism evidence="18 19">
    <name type="scientific">Petrolisthes cinctipes</name>
    <name type="common">Flat porcelain crab</name>
    <dbReference type="NCBI Taxonomy" id="88211"/>
    <lineage>
        <taxon>Eukaryota</taxon>
        <taxon>Metazoa</taxon>
        <taxon>Ecdysozoa</taxon>
        <taxon>Arthropoda</taxon>
        <taxon>Crustacea</taxon>
        <taxon>Multicrustacea</taxon>
        <taxon>Malacostraca</taxon>
        <taxon>Eumalacostraca</taxon>
        <taxon>Eucarida</taxon>
        <taxon>Decapoda</taxon>
        <taxon>Pleocyemata</taxon>
        <taxon>Anomura</taxon>
        <taxon>Galatheoidea</taxon>
        <taxon>Porcellanidae</taxon>
        <taxon>Petrolisthes</taxon>
    </lineage>
</organism>
<dbReference type="EMBL" id="JAWQEG010000087">
    <property type="protein sequence ID" value="KAK3894852.1"/>
    <property type="molecule type" value="Genomic_DNA"/>
</dbReference>
<dbReference type="InterPro" id="IPR024317">
    <property type="entry name" value="Dynein_heavy_chain_D4_dom"/>
</dbReference>
<evidence type="ECO:0000256" key="8">
    <source>
        <dbReference type="ARBA" id="ARBA00022840"/>
    </source>
</evidence>
<dbReference type="AlphaFoldDB" id="A0AAE1GLN6"/>
<dbReference type="GO" id="GO:0051959">
    <property type="term" value="F:dynein light intermediate chain binding"/>
    <property type="evidence" value="ECO:0007669"/>
    <property type="project" value="InterPro"/>
</dbReference>
<dbReference type="FunFam" id="3.40.50.300:FF:002141">
    <property type="entry name" value="Dynein heavy chain"/>
    <property type="match status" value="1"/>
</dbReference>
<keyword evidence="7" id="KW-0547">Nucleotide-binding</keyword>
<evidence type="ECO:0000256" key="1">
    <source>
        <dbReference type="ARBA" id="ARBA00001968"/>
    </source>
</evidence>
<keyword evidence="10" id="KW-0175">Coiled coil</keyword>
<keyword evidence="5" id="KW-0493">Microtubule</keyword>
<dbReference type="InterPro" id="IPR027806">
    <property type="entry name" value="HARBI1_dom"/>
</dbReference>
<dbReference type="PROSITE" id="PS00018">
    <property type="entry name" value="EF_HAND_1"/>
    <property type="match status" value="1"/>
</dbReference>
<evidence type="ECO:0000256" key="2">
    <source>
        <dbReference type="ARBA" id="ARBA00004430"/>
    </source>
</evidence>
<dbReference type="SUPFAM" id="SSF52540">
    <property type="entry name" value="P-loop containing nucleoside triphosphate hydrolases"/>
    <property type="match status" value="2"/>
</dbReference>
<evidence type="ECO:0000256" key="12">
    <source>
        <dbReference type="ARBA" id="ARBA00023175"/>
    </source>
</evidence>
<comment type="similarity">
    <text evidence="3">Belongs to the dynein heavy chain family.</text>
</comment>
<keyword evidence="6" id="KW-0479">Metal-binding</keyword>
<dbReference type="Pfam" id="PF12780">
    <property type="entry name" value="AAA_8"/>
    <property type="match status" value="1"/>
</dbReference>
<evidence type="ECO:0000256" key="11">
    <source>
        <dbReference type="ARBA" id="ARBA00023069"/>
    </source>
</evidence>
<evidence type="ECO:0000256" key="14">
    <source>
        <dbReference type="ARBA" id="ARBA00023273"/>
    </source>
</evidence>
<dbReference type="Gene3D" id="1.10.287.2610">
    <property type="match status" value="1"/>
</dbReference>
<dbReference type="GO" id="GO:0005524">
    <property type="term" value="F:ATP binding"/>
    <property type="evidence" value="ECO:0007669"/>
    <property type="project" value="UniProtKB-KW"/>
</dbReference>